<sequence length="465" mass="51742">MFDAYSDIDLDSNPIIVPTCGHFYTVETYDSHMGMKNCYILDESGAIIAPRPLDGNLDTENSEDPPEKLVVKNCPDCRAPLRDIHRYNRIVKSAFLDESTKRFCANAQTGYLKIYQEVSRALEVLQANHADFITGLRTSQTRTPTQGRPPPAVDKIPQPILDRKRKGKALSRKIQRFINTVNEEEQPYSKVRQMVLAARIRRGVQSSFVGDPSAVQMGFRLKSQNLLLEAAWEGFWDIHLIAASSAVDAPATTMLRKQLLKELRQQYQKCSVIILECLSAKLGKYEVEARIRGAQFCALYRLEYMNEKTAPAPAPPPGSAPPDATTSKDEEHDDFGDDTRKAEIKSLDRCDELCGSLPGTAGPMRDQVKQARLLLGGATFYTTVSAEEKRLVHQAMAAEFSSTGRWYTCQNGHPFTIGDCGAPRQIAQCPECGARIGGDYSGLVQGIQRDAEFSQLDQRMRGLGI</sequence>
<dbReference type="Pfam" id="PF20173">
    <property type="entry name" value="ZnF_RZ-type"/>
    <property type="match status" value="1"/>
</dbReference>
<dbReference type="EMBL" id="JBBBZM010000247">
    <property type="protein sequence ID" value="KAL0631455.1"/>
    <property type="molecule type" value="Genomic_DNA"/>
</dbReference>
<dbReference type="InterPro" id="IPR046439">
    <property type="entry name" value="ZF_RZ_dom"/>
</dbReference>
<proteinExistence type="predicted"/>
<keyword evidence="6" id="KW-0391">Immunity</keyword>
<accession>A0ABR3G687</accession>
<dbReference type="Proteomes" id="UP001447188">
    <property type="component" value="Unassembled WGS sequence"/>
</dbReference>
<keyword evidence="2" id="KW-0963">Cytoplasm</keyword>
<reference evidence="9 10" key="1">
    <citation type="submission" date="2024-02" db="EMBL/GenBank/DDBJ databases">
        <title>Discinaceae phylogenomics.</title>
        <authorList>
            <person name="Dirks A.C."/>
            <person name="James T.Y."/>
        </authorList>
    </citation>
    <scope>NUCLEOTIDE SEQUENCE [LARGE SCALE GENOMIC DNA]</scope>
    <source>
        <strain evidence="9 10">ACD0624</strain>
    </source>
</reference>
<keyword evidence="10" id="KW-1185">Reference proteome</keyword>
<evidence type="ECO:0000256" key="6">
    <source>
        <dbReference type="ARBA" id="ARBA00022859"/>
    </source>
</evidence>
<keyword evidence="5" id="KW-0862">Zinc</keyword>
<comment type="subcellular location">
    <subcellularLocation>
        <location evidence="1">Cytoplasm</location>
    </subcellularLocation>
</comment>
<evidence type="ECO:0000256" key="5">
    <source>
        <dbReference type="ARBA" id="ARBA00022833"/>
    </source>
</evidence>
<evidence type="ECO:0000313" key="9">
    <source>
        <dbReference type="EMBL" id="KAL0631455.1"/>
    </source>
</evidence>
<gene>
    <name evidence="9" type="ORF">Q9L58_009675</name>
</gene>
<protein>
    <recommendedName>
        <fullName evidence="8">RZ-type domain-containing protein</fullName>
    </recommendedName>
</protein>
<feature type="domain" description="RZ-type" evidence="8">
    <location>
        <begin position="384"/>
        <end position="459"/>
    </location>
</feature>
<evidence type="ECO:0000256" key="1">
    <source>
        <dbReference type="ARBA" id="ARBA00004496"/>
    </source>
</evidence>
<evidence type="ECO:0000256" key="2">
    <source>
        <dbReference type="ARBA" id="ARBA00022490"/>
    </source>
</evidence>
<feature type="compositionally biased region" description="Low complexity" evidence="7">
    <location>
        <begin position="137"/>
        <end position="146"/>
    </location>
</feature>
<keyword evidence="4" id="KW-0863">Zinc-finger</keyword>
<comment type="caution">
    <text evidence="9">The sequence shown here is derived from an EMBL/GenBank/DDBJ whole genome shotgun (WGS) entry which is preliminary data.</text>
</comment>
<dbReference type="PROSITE" id="PS51981">
    <property type="entry name" value="ZF_RZ"/>
    <property type="match status" value="1"/>
</dbReference>
<evidence type="ECO:0000256" key="7">
    <source>
        <dbReference type="SAM" id="MobiDB-lite"/>
    </source>
</evidence>
<evidence type="ECO:0000256" key="3">
    <source>
        <dbReference type="ARBA" id="ARBA00022723"/>
    </source>
</evidence>
<feature type="region of interest" description="Disordered" evidence="7">
    <location>
        <begin position="136"/>
        <end position="158"/>
    </location>
</feature>
<evidence type="ECO:0000259" key="8">
    <source>
        <dbReference type="PROSITE" id="PS51981"/>
    </source>
</evidence>
<evidence type="ECO:0000313" key="10">
    <source>
        <dbReference type="Proteomes" id="UP001447188"/>
    </source>
</evidence>
<name>A0ABR3G687_9PEZI</name>
<organism evidence="9 10">
    <name type="scientific">Discina gigas</name>
    <dbReference type="NCBI Taxonomy" id="1032678"/>
    <lineage>
        <taxon>Eukaryota</taxon>
        <taxon>Fungi</taxon>
        <taxon>Dikarya</taxon>
        <taxon>Ascomycota</taxon>
        <taxon>Pezizomycotina</taxon>
        <taxon>Pezizomycetes</taxon>
        <taxon>Pezizales</taxon>
        <taxon>Discinaceae</taxon>
        <taxon>Discina</taxon>
    </lineage>
</organism>
<evidence type="ECO:0000256" key="4">
    <source>
        <dbReference type="ARBA" id="ARBA00022771"/>
    </source>
</evidence>
<keyword evidence="3" id="KW-0479">Metal-binding</keyword>
<feature type="region of interest" description="Disordered" evidence="7">
    <location>
        <begin position="308"/>
        <end position="336"/>
    </location>
</feature>